<dbReference type="AlphaFoldDB" id="A0A397I7X5"/>
<name>A0A397I7X5_9GLOM</name>
<evidence type="ECO:0000313" key="1">
    <source>
        <dbReference type="EMBL" id="RHZ68940.1"/>
    </source>
</evidence>
<dbReference type="EMBL" id="PQFF01000266">
    <property type="protein sequence ID" value="RHZ68940.1"/>
    <property type="molecule type" value="Genomic_DNA"/>
</dbReference>
<reference evidence="1 2" key="1">
    <citation type="submission" date="2018-08" db="EMBL/GenBank/DDBJ databases">
        <title>Genome and evolution of the arbuscular mycorrhizal fungus Diversispora epigaea (formerly Glomus versiforme) and its bacterial endosymbionts.</title>
        <authorList>
            <person name="Sun X."/>
            <person name="Fei Z."/>
            <person name="Harrison M."/>
        </authorList>
    </citation>
    <scope>NUCLEOTIDE SEQUENCE [LARGE SCALE GENOMIC DNA]</scope>
    <source>
        <strain evidence="1 2">IT104</strain>
    </source>
</reference>
<sequence>MLRIVDKGTEYLGLRLNDDIYNDTPIRLIHMSPNETVKRVLKGEKIFADSSVKYRKLIGFDKSRLSYKDFILYLLEPRELEFGNRQITNMNWFSKVYHIKESLIQKN</sequence>
<evidence type="ECO:0000313" key="2">
    <source>
        <dbReference type="Proteomes" id="UP000266861"/>
    </source>
</evidence>
<comment type="caution">
    <text evidence="1">The sequence shown here is derived from an EMBL/GenBank/DDBJ whole genome shotgun (WGS) entry which is preliminary data.</text>
</comment>
<accession>A0A397I7X5</accession>
<dbReference type="Proteomes" id="UP000266861">
    <property type="component" value="Unassembled WGS sequence"/>
</dbReference>
<protein>
    <submittedName>
        <fullName evidence="1">Uncharacterized protein</fullName>
    </submittedName>
</protein>
<gene>
    <name evidence="1" type="ORF">Glove_292g76</name>
</gene>
<keyword evidence="2" id="KW-1185">Reference proteome</keyword>
<organism evidence="1 2">
    <name type="scientific">Diversispora epigaea</name>
    <dbReference type="NCBI Taxonomy" id="1348612"/>
    <lineage>
        <taxon>Eukaryota</taxon>
        <taxon>Fungi</taxon>
        <taxon>Fungi incertae sedis</taxon>
        <taxon>Mucoromycota</taxon>
        <taxon>Glomeromycotina</taxon>
        <taxon>Glomeromycetes</taxon>
        <taxon>Diversisporales</taxon>
        <taxon>Diversisporaceae</taxon>
        <taxon>Diversispora</taxon>
    </lineage>
</organism>
<dbReference type="OrthoDB" id="2427059at2759"/>
<proteinExistence type="predicted"/>